<sequence length="160" mass="17737">MYDQGIIKVKRLIMELHNIKKIKGNRKPKKIVGRGRGSGKGAHTVGKGQKGQKSRAGKNIPAGFEGGQVPLFRKLPILSRFKSPKRYKTITITLDRLNIFEDGLEITPQTLIEKGMIKKTKRTKVKVVGTGELKKILNLSGFEFSENARKQAEKAGAVLS</sequence>
<dbReference type="InterPro" id="IPR021131">
    <property type="entry name" value="Ribosomal_uL15/eL18"/>
</dbReference>
<dbReference type="GO" id="GO:0003735">
    <property type="term" value="F:structural constituent of ribosome"/>
    <property type="evidence" value="ECO:0007669"/>
    <property type="project" value="InterPro"/>
</dbReference>
<dbReference type="Gene3D" id="3.100.10.10">
    <property type="match status" value="1"/>
</dbReference>
<dbReference type="InterPro" id="IPR030878">
    <property type="entry name" value="Ribosomal_uL15"/>
</dbReference>
<evidence type="ECO:0000313" key="8">
    <source>
        <dbReference type="Proteomes" id="UP000034163"/>
    </source>
</evidence>
<dbReference type="GO" id="GO:0022625">
    <property type="term" value="C:cytosolic large ribosomal subunit"/>
    <property type="evidence" value="ECO:0007669"/>
    <property type="project" value="TreeGrafter"/>
</dbReference>
<comment type="subunit">
    <text evidence="4">Part of the 50S ribosomal subunit.</text>
</comment>
<reference evidence="7 8" key="1">
    <citation type="journal article" date="2015" name="Nature">
        <title>rRNA introns, odd ribosomes, and small enigmatic genomes across a large radiation of phyla.</title>
        <authorList>
            <person name="Brown C.T."/>
            <person name="Hug L.A."/>
            <person name="Thomas B.C."/>
            <person name="Sharon I."/>
            <person name="Castelle C.J."/>
            <person name="Singh A."/>
            <person name="Wilkins M.J."/>
            <person name="Williams K.H."/>
            <person name="Banfield J.F."/>
        </authorList>
    </citation>
    <scope>NUCLEOTIDE SEQUENCE [LARGE SCALE GENOMIC DNA]</scope>
</reference>
<dbReference type="SUPFAM" id="SSF52080">
    <property type="entry name" value="Ribosomal proteins L15p and L18e"/>
    <property type="match status" value="1"/>
</dbReference>
<evidence type="ECO:0000313" key="7">
    <source>
        <dbReference type="EMBL" id="KKS17465.1"/>
    </source>
</evidence>
<proteinExistence type="inferred from homology"/>
<feature type="domain" description="Large ribosomal subunit protein uL15/eL18" evidence="6">
    <location>
        <begin position="92"/>
        <end position="157"/>
    </location>
</feature>
<dbReference type="GO" id="GO:0006412">
    <property type="term" value="P:translation"/>
    <property type="evidence" value="ECO:0007669"/>
    <property type="project" value="UniProtKB-UniRule"/>
</dbReference>
<dbReference type="InterPro" id="IPR036227">
    <property type="entry name" value="Ribosomal_uL15/eL18_sf"/>
</dbReference>
<protein>
    <recommendedName>
        <fullName evidence="4">Large ribosomal subunit protein uL15</fullName>
    </recommendedName>
</protein>
<feature type="region of interest" description="Disordered" evidence="5">
    <location>
        <begin position="28"/>
        <end position="60"/>
    </location>
</feature>
<dbReference type="Pfam" id="PF00828">
    <property type="entry name" value="Ribosomal_L27A"/>
    <property type="match status" value="1"/>
</dbReference>
<keyword evidence="2 4" id="KW-0689">Ribosomal protein</keyword>
<keyword evidence="4" id="KW-0699">rRNA-binding</keyword>
<dbReference type="Proteomes" id="UP000034163">
    <property type="component" value="Unassembled WGS sequence"/>
</dbReference>
<dbReference type="PANTHER" id="PTHR12934:SF11">
    <property type="entry name" value="LARGE RIBOSOMAL SUBUNIT PROTEIN UL15M"/>
    <property type="match status" value="1"/>
</dbReference>
<organism evidence="7 8">
    <name type="scientific">candidate division WWE3 bacterium GW2011_GWB1_41_6</name>
    <dbReference type="NCBI Taxonomy" id="1619112"/>
    <lineage>
        <taxon>Bacteria</taxon>
        <taxon>Katanobacteria</taxon>
    </lineage>
</organism>
<dbReference type="PATRIC" id="fig|1619112.3.peg.169"/>
<comment type="similarity">
    <text evidence="1 4">Belongs to the universal ribosomal protein uL15 family.</text>
</comment>
<dbReference type="HAMAP" id="MF_01341">
    <property type="entry name" value="Ribosomal_uL15"/>
    <property type="match status" value="1"/>
</dbReference>
<evidence type="ECO:0000256" key="2">
    <source>
        <dbReference type="ARBA" id="ARBA00022980"/>
    </source>
</evidence>
<dbReference type="EMBL" id="LCBS01000002">
    <property type="protein sequence ID" value="KKS17465.1"/>
    <property type="molecule type" value="Genomic_DNA"/>
</dbReference>
<dbReference type="PANTHER" id="PTHR12934">
    <property type="entry name" value="50S RIBOSOMAL PROTEIN L15"/>
    <property type="match status" value="1"/>
</dbReference>
<gene>
    <name evidence="4" type="primary">rplO</name>
    <name evidence="7" type="ORF">UU72_C0002G0048</name>
</gene>
<dbReference type="InterPro" id="IPR005749">
    <property type="entry name" value="Ribosomal_uL15_bac-type"/>
</dbReference>
<comment type="caution">
    <text evidence="7">The sequence shown here is derived from an EMBL/GenBank/DDBJ whole genome shotgun (WGS) entry which is preliminary data.</text>
</comment>
<keyword evidence="3 4" id="KW-0687">Ribonucleoprotein</keyword>
<dbReference type="GO" id="GO:0019843">
    <property type="term" value="F:rRNA binding"/>
    <property type="evidence" value="ECO:0007669"/>
    <property type="project" value="UniProtKB-UniRule"/>
</dbReference>
<accession>A0A0G0WXI7</accession>
<comment type="function">
    <text evidence="4">Binds to the 23S rRNA.</text>
</comment>
<dbReference type="AlphaFoldDB" id="A0A0G0WXI7"/>
<evidence type="ECO:0000259" key="6">
    <source>
        <dbReference type="Pfam" id="PF00828"/>
    </source>
</evidence>
<keyword evidence="4" id="KW-0694">RNA-binding</keyword>
<evidence type="ECO:0000256" key="3">
    <source>
        <dbReference type="ARBA" id="ARBA00023274"/>
    </source>
</evidence>
<evidence type="ECO:0000256" key="1">
    <source>
        <dbReference type="ARBA" id="ARBA00007320"/>
    </source>
</evidence>
<dbReference type="NCBIfam" id="TIGR01071">
    <property type="entry name" value="rplO_bact"/>
    <property type="match status" value="1"/>
</dbReference>
<evidence type="ECO:0000256" key="5">
    <source>
        <dbReference type="SAM" id="MobiDB-lite"/>
    </source>
</evidence>
<name>A0A0G0WXI7_UNCKA</name>
<evidence type="ECO:0000256" key="4">
    <source>
        <dbReference type="HAMAP-Rule" id="MF_01341"/>
    </source>
</evidence>